<dbReference type="GO" id="GO:0032259">
    <property type="term" value="P:methylation"/>
    <property type="evidence" value="ECO:0007669"/>
    <property type="project" value="UniProtKB-KW"/>
</dbReference>
<reference evidence="4" key="1">
    <citation type="submission" date="2016-11" db="EMBL/GenBank/DDBJ databases">
        <authorList>
            <person name="Varghese N."/>
            <person name="Submissions S."/>
        </authorList>
    </citation>
    <scope>NUCLEOTIDE SEQUENCE [LARGE SCALE GENOMIC DNA]</scope>
    <source>
        <strain evidence="4">DSM 9756</strain>
    </source>
</reference>
<dbReference type="Pfam" id="PF00685">
    <property type="entry name" value="Sulfotransfer_1"/>
    <property type="match status" value="1"/>
</dbReference>
<dbReference type="SUPFAM" id="SSF53756">
    <property type="entry name" value="UDP-Glycosyltransferase/glycogen phosphorylase"/>
    <property type="match status" value="1"/>
</dbReference>
<keyword evidence="4" id="KW-1185">Reference proteome</keyword>
<proteinExistence type="predicted"/>
<dbReference type="Pfam" id="PF13649">
    <property type="entry name" value="Methyltransf_25"/>
    <property type="match status" value="1"/>
</dbReference>
<dbReference type="CDD" id="cd03801">
    <property type="entry name" value="GT4_PimA-like"/>
    <property type="match status" value="1"/>
</dbReference>
<dbReference type="Proteomes" id="UP000184076">
    <property type="component" value="Unassembled WGS sequence"/>
</dbReference>
<organism evidence="3 4">
    <name type="scientific">Desulfacinum infernum DSM 9756</name>
    <dbReference type="NCBI Taxonomy" id="1121391"/>
    <lineage>
        <taxon>Bacteria</taxon>
        <taxon>Pseudomonadati</taxon>
        <taxon>Thermodesulfobacteriota</taxon>
        <taxon>Syntrophobacteria</taxon>
        <taxon>Syntrophobacterales</taxon>
        <taxon>Syntrophobacteraceae</taxon>
        <taxon>Desulfacinum</taxon>
    </lineage>
</organism>
<sequence>MAANVERHEQAAMDLFSDLEGGVTPQECGLLGRLASNVLEGCIVEIGSFRGKSAVALALGVRRNPRDPKPQIYCIEPHQEFRGYYGGRFGPEDRGAFYRVMVATGAFAEVALVNLSSEQAGPCWREPIGLLFVDGDHRYESVKRDFQCWEPHVLPGGVIAFDDSTDPDCGPSQVIDEILETGRFRYVETEGKITVIRKIRHDLDASDGVPSVPQRLLVVCSGFTLNGGLLRFERVGTVLRNWGHEVAYVDLAGTRRDTWKWNPVLPVLSLEQALHLRWDAVMVPGAGFDEEVIRGFSVFQKENFGTRVQHILNDQSRRLHFKMVNQHFRPHVVIFNNDQWSVGSFTDFGGDRFHVLLGGIDTCSFHPPTYRSHPLEPGKWIIGGLASKNPEPLVAALQYLPAHTSLWLYGEDCHGVAQRHAGLIRQGRLRLLGELVNEDLFKFYHMVDCVVMTETHAGWSNLVAEAMASGTPVVCTPHGTSGVARHGETALVIGRPNPVAIADGVLRLQKDPHLCRLLSESARKVISSYRWERYSRQLLRLIRHDGRSHYTHDPSSGLYGKWPVSQRLSGLEPLLARASGLSVIDVGAAEGVIAREFLKRGAGSVHGFELDPSRVAIAQAICAEWDNGHFRCGDLSDWDKFCESHQDLLQDHYDIVLYLGVHHHLPAHSRMKAFLGLLKLASRYFAIRTTDELYIEDALEDRLLAEGFRPVPGSGAGGAKWPGMGELKIYEKWASSSRRTRPLSRHFVSYPKSGRTWVRYILNQLKVDNQIVFHHDGFEFNDGSCPPHDFDVEKRIRRYACVDCLVYLERDPRDIMVSLYAQISGRFKEFFNYTGSISDFIRDPYFGAQNLERYRNIWNHMVERFGFLKITYEECHQDMQSVIARVLDYYGFSVPGNAISEAVENAEFAKMKRLEQSKVFPHPWLKPRNNAPKVRKGKIGGFREELSQEDIQYLNQIFSLADR</sequence>
<gene>
    <name evidence="3" type="ORF">SAMN02745206_02269</name>
</gene>
<evidence type="ECO:0000313" key="3">
    <source>
        <dbReference type="EMBL" id="SHF57832.1"/>
    </source>
</evidence>
<evidence type="ECO:0000259" key="1">
    <source>
        <dbReference type="Pfam" id="PF00685"/>
    </source>
</evidence>
<dbReference type="RefSeq" id="WP_073039536.1">
    <property type="nucleotide sequence ID" value="NZ_FQVB01000021.1"/>
</dbReference>
<dbReference type="PANTHER" id="PTHR12526">
    <property type="entry name" value="GLYCOSYLTRANSFERASE"/>
    <property type="match status" value="1"/>
</dbReference>
<dbReference type="Gene3D" id="3.40.50.150">
    <property type="entry name" value="Vaccinia Virus protein VP39"/>
    <property type="match status" value="2"/>
</dbReference>
<dbReference type="Pfam" id="PF13692">
    <property type="entry name" value="Glyco_trans_1_4"/>
    <property type="match status" value="1"/>
</dbReference>
<dbReference type="SUPFAM" id="SSF52540">
    <property type="entry name" value="P-loop containing nucleoside triphosphate hydrolases"/>
    <property type="match status" value="1"/>
</dbReference>
<accession>A0A1M5CU11</accession>
<dbReference type="AlphaFoldDB" id="A0A1M5CU11"/>
<dbReference type="OrthoDB" id="5458825at2"/>
<evidence type="ECO:0000259" key="2">
    <source>
        <dbReference type="Pfam" id="PF13649"/>
    </source>
</evidence>
<evidence type="ECO:0000313" key="4">
    <source>
        <dbReference type="Proteomes" id="UP000184076"/>
    </source>
</evidence>
<dbReference type="InterPro" id="IPR027417">
    <property type="entry name" value="P-loop_NTPase"/>
</dbReference>
<feature type="domain" description="Sulfotransferase" evidence="1">
    <location>
        <begin position="805"/>
        <end position="958"/>
    </location>
</feature>
<feature type="domain" description="Methyltransferase" evidence="2">
    <location>
        <begin position="583"/>
        <end position="674"/>
    </location>
</feature>
<dbReference type="EMBL" id="FQVB01000021">
    <property type="protein sequence ID" value="SHF57832.1"/>
    <property type="molecule type" value="Genomic_DNA"/>
</dbReference>
<dbReference type="Gene3D" id="3.40.50.300">
    <property type="entry name" value="P-loop containing nucleotide triphosphate hydrolases"/>
    <property type="match status" value="1"/>
</dbReference>
<dbReference type="Pfam" id="PF13578">
    <property type="entry name" value="Methyltransf_24"/>
    <property type="match status" value="1"/>
</dbReference>
<dbReference type="InterPro" id="IPR029063">
    <property type="entry name" value="SAM-dependent_MTases_sf"/>
</dbReference>
<dbReference type="GO" id="GO:0008168">
    <property type="term" value="F:methyltransferase activity"/>
    <property type="evidence" value="ECO:0007669"/>
    <property type="project" value="UniProtKB-KW"/>
</dbReference>
<dbReference type="InterPro" id="IPR041698">
    <property type="entry name" value="Methyltransf_25"/>
</dbReference>
<dbReference type="CDD" id="cd02440">
    <property type="entry name" value="AdoMet_MTases"/>
    <property type="match status" value="1"/>
</dbReference>
<dbReference type="SUPFAM" id="SSF53335">
    <property type="entry name" value="S-adenosyl-L-methionine-dependent methyltransferases"/>
    <property type="match status" value="2"/>
</dbReference>
<dbReference type="STRING" id="1121391.SAMN02745206_02269"/>
<keyword evidence="3" id="KW-0808">Transferase</keyword>
<dbReference type="GO" id="GO:0008146">
    <property type="term" value="F:sulfotransferase activity"/>
    <property type="evidence" value="ECO:0007669"/>
    <property type="project" value="InterPro"/>
</dbReference>
<dbReference type="Gene3D" id="3.40.50.2000">
    <property type="entry name" value="Glycogen Phosphorylase B"/>
    <property type="match status" value="2"/>
</dbReference>
<keyword evidence="3" id="KW-0489">Methyltransferase</keyword>
<dbReference type="InterPro" id="IPR000863">
    <property type="entry name" value="Sulfotransferase_dom"/>
</dbReference>
<name>A0A1M5CU11_9BACT</name>
<protein>
    <submittedName>
        <fullName evidence="3">Methyltransferase domain-containing protein</fullName>
    </submittedName>
</protein>